<feature type="region of interest" description="Disordered" evidence="2">
    <location>
        <begin position="114"/>
        <end position="167"/>
    </location>
</feature>
<dbReference type="GO" id="GO:0005576">
    <property type="term" value="C:extracellular region"/>
    <property type="evidence" value="ECO:0007669"/>
    <property type="project" value="InterPro"/>
</dbReference>
<dbReference type="GO" id="GO:0030248">
    <property type="term" value="F:cellulose binding"/>
    <property type="evidence" value="ECO:0007669"/>
    <property type="project" value="InterPro"/>
</dbReference>
<organism evidence="5 6">
    <name type="scientific">Aphanomyces euteiches</name>
    <dbReference type="NCBI Taxonomy" id="100861"/>
    <lineage>
        <taxon>Eukaryota</taxon>
        <taxon>Sar</taxon>
        <taxon>Stramenopiles</taxon>
        <taxon>Oomycota</taxon>
        <taxon>Saprolegniomycetes</taxon>
        <taxon>Saprolegniales</taxon>
        <taxon>Verrucalvaceae</taxon>
        <taxon>Aphanomyces</taxon>
    </lineage>
</organism>
<evidence type="ECO:0000259" key="4">
    <source>
        <dbReference type="PROSITE" id="PS51164"/>
    </source>
</evidence>
<feature type="compositionally biased region" description="Low complexity" evidence="2">
    <location>
        <begin position="116"/>
        <end position="167"/>
    </location>
</feature>
<dbReference type="InterPro" id="IPR000254">
    <property type="entry name" value="CBD"/>
</dbReference>
<dbReference type="GO" id="GO:0005975">
    <property type="term" value="P:carbohydrate metabolic process"/>
    <property type="evidence" value="ECO:0007669"/>
    <property type="project" value="InterPro"/>
</dbReference>
<feature type="signal peptide" evidence="3">
    <location>
        <begin position="1"/>
        <end position="20"/>
    </location>
</feature>
<evidence type="ECO:0000256" key="2">
    <source>
        <dbReference type="SAM" id="MobiDB-lite"/>
    </source>
</evidence>
<dbReference type="PROSITE" id="PS51164">
    <property type="entry name" value="CBM1_2"/>
    <property type="match status" value="1"/>
</dbReference>
<keyword evidence="6" id="KW-1185">Reference proteome</keyword>
<sequence length="216" mass="22246">MFMRWDRAVVLGCVAAMALSSHVHVRDHSKAFDASCTQVSVVGDATYCIAGAICGGKMGACPKKGDVAAADCHSTLKSYVPGANGDECIAPVDAECKPIPSGVLGCVFPANTPRQTASSATPLPTTSAPTTTPASTSLPTTAPATTSKKTAEPTTTPTKPHSIVPSTTNATNSTCSADWSQCGGQSREKAFPNCCASKSFACRAFNVYYSQCLPKD</sequence>
<feature type="domain" description="CBM1" evidence="4">
    <location>
        <begin position="174"/>
        <end position="213"/>
    </location>
</feature>
<dbReference type="Proteomes" id="UP000481153">
    <property type="component" value="Unassembled WGS sequence"/>
</dbReference>
<accession>A0A6G0WBX2</accession>
<dbReference type="VEuPathDB" id="FungiDB:AeMF1_018250"/>
<reference evidence="5 6" key="1">
    <citation type="submission" date="2019-07" db="EMBL/GenBank/DDBJ databases">
        <title>Genomics analysis of Aphanomyces spp. identifies a new class of oomycete effector associated with host adaptation.</title>
        <authorList>
            <person name="Gaulin E."/>
        </authorList>
    </citation>
    <scope>NUCLEOTIDE SEQUENCE [LARGE SCALE GENOMIC DNA]</scope>
    <source>
        <strain evidence="5 6">ATCC 201684</strain>
    </source>
</reference>
<protein>
    <recommendedName>
        <fullName evidence="4">CBM1 domain-containing protein</fullName>
    </recommendedName>
</protein>
<evidence type="ECO:0000256" key="3">
    <source>
        <dbReference type="SAM" id="SignalP"/>
    </source>
</evidence>
<dbReference type="AlphaFoldDB" id="A0A6G0WBX2"/>
<evidence type="ECO:0000256" key="1">
    <source>
        <dbReference type="ARBA" id="ARBA00022729"/>
    </source>
</evidence>
<feature type="chain" id="PRO_5026131708" description="CBM1 domain-containing protein" evidence="3">
    <location>
        <begin position="21"/>
        <end position="216"/>
    </location>
</feature>
<comment type="caution">
    <text evidence="5">The sequence shown here is derived from an EMBL/GenBank/DDBJ whole genome shotgun (WGS) entry which is preliminary data.</text>
</comment>
<proteinExistence type="predicted"/>
<keyword evidence="1 3" id="KW-0732">Signal</keyword>
<evidence type="ECO:0000313" key="6">
    <source>
        <dbReference type="Proteomes" id="UP000481153"/>
    </source>
</evidence>
<dbReference type="EMBL" id="VJMJ01000295">
    <property type="protein sequence ID" value="KAF0723817.1"/>
    <property type="molecule type" value="Genomic_DNA"/>
</dbReference>
<evidence type="ECO:0000313" key="5">
    <source>
        <dbReference type="EMBL" id="KAF0723817.1"/>
    </source>
</evidence>
<name>A0A6G0WBX2_9STRA</name>
<gene>
    <name evidence="5" type="ORF">Ae201684_017391</name>
</gene>